<dbReference type="InterPro" id="IPR001478">
    <property type="entry name" value="PDZ"/>
</dbReference>
<reference evidence="3 4" key="1">
    <citation type="submission" date="2019-10" db="EMBL/GenBank/DDBJ databases">
        <title>A soil myxobacterium in the family Polyangiaceae.</title>
        <authorList>
            <person name="Li Y."/>
            <person name="Wang J."/>
        </authorList>
    </citation>
    <scope>NUCLEOTIDE SEQUENCE [LARGE SCALE GENOMIC DNA]</scope>
    <source>
        <strain evidence="3 4">DSM 14734</strain>
    </source>
</reference>
<dbReference type="Proteomes" id="UP000440224">
    <property type="component" value="Unassembled WGS sequence"/>
</dbReference>
<dbReference type="RefSeq" id="WP_153819484.1">
    <property type="nucleotide sequence ID" value="NZ_WJIE01000003.1"/>
</dbReference>
<proteinExistence type="predicted"/>
<keyword evidence="4" id="KW-1185">Reference proteome</keyword>
<organism evidence="3 4">
    <name type="scientific">Polyangium spumosum</name>
    <dbReference type="NCBI Taxonomy" id="889282"/>
    <lineage>
        <taxon>Bacteria</taxon>
        <taxon>Pseudomonadati</taxon>
        <taxon>Myxococcota</taxon>
        <taxon>Polyangia</taxon>
        <taxon>Polyangiales</taxon>
        <taxon>Polyangiaceae</taxon>
        <taxon>Polyangium</taxon>
    </lineage>
</organism>
<dbReference type="AlphaFoldDB" id="A0A6N7PUX8"/>
<comment type="caution">
    <text evidence="3">The sequence shown here is derived from an EMBL/GenBank/DDBJ whole genome shotgun (WGS) entry which is preliminary data.</text>
</comment>
<dbReference type="PROSITE" id="PS51257">
    <property type="entry name" value="PROKAR_LIPOPROTEIN"/>
    <property type="match status" value="1"/>
</dbReference>
<evidence type="ECO:0000313" key="4">
    <source>
        <dbReference type="Proteomes" id="UP000440224"/>
    </source>
</evidence>
<dbReference type="Gene3D" id="2.30.42.10">
    <property type="match status" value="1"/>
</dbReference>
<dbReference type="PROSITE" id="PS50106">
    <property type="entry name" value="PDZ"/>
    <property type="match status" value="1"/>
</dbReference>
<dbReference type="EMBL" id="WJIE01000003">
    <property type="protein sequence ID" value="MRG92621.1"/>
    <property type="molecule type" value="Genomic_DNA"/>
</dbReference>
<dbReference type="Pfam" id="PF17820">
    <property type="entry name" value="PDZ_6"/>
    <property type="match status" value="1"/>
</dbReference>
<sequence>MSVRAARALLLVFFLGLGLACAADPKKGSIGAVLSRHNDTGALYVRDLSPGLAAERAGLLPGDELVMIEGRYVRDLDAKEIRALLRGDVGSSVRLTIVRGEEVRRVRVERRALLDAKKEERPRTETIAE</sequence>
<evidence type="ECO:0000256" key="1">
    <source>
        <dbReference type="SAM" id="SignalP"/>
    </source>
</evidence>
<feature type="domain" description="PDZ" evidence="2">
    <location>
        <begin position="26"/>
        <end position="86"/>
    </location>
</feature>
<evidence type="ECO:0000259" key="2">
    <source>
        <dbReference type="PROSITE" id="PS50106"/>
    </source>
</evidence>
<gene>
    <name evidence="3" type="ORF">GF068_11870</name>
</gene>
<dbReference type="InterPro" id="IPR036034">
    <property type="entry name" value="PDZ_sf"/>
</dbReference>
<dbReference type="InterPro" id="IPR041489">
    <property type="entry name" value="PDZ_6"/>
</dbReference>
<protein>
    <submittedName>
        <fullName evidence="3">PDZ domain-containing protein</fullName>
    </submittedName>
</protein>
<accession>A0A6N7PUX8</accession>
<feature type="signal peptide" evidence="1">
    <location>
        <begin position="1"/>
        <end position="22"/>
    </location>
</feature>
<keyword evidence="1" id="KW-0732">Signal</keyword>
<dbReference type="OrthoDB" id="5519173at2"/>
<dbReference type="SUPFAM" id="SSF50156">
    <property type="entry name" value="PDZ domain-like"/>
    <property type="match status" value="1"/>
</dbReference>
<feature type="chain" id="PRO_5027049215" evidence="1">
    <location>
        <begin position="23"/>
        <end position="129"/>
    </location>
</feature>
<name>A0A6N7PUX8_9BACT</name>
<evidence type="ECO:0000313" key="3">
    <source>
        <dbReference type="EMBL" id="MRG92621.1"/>
    </source>
</evidence>
<dbReference type="SMART" id="SM00228">
    <property type="entry name" value="PDZ"/>
    <property type="match status" value="1"/>
</dbReference>